<feature type="chain" id="PRO_5001830500" evidence="1">
    <location>
        <begin position="21"/>
        <end position="86"/>
    </location>
</feature>
<dbReference type="Proteomes" id="UP000054359">
    <property type="component" value="Unassembled WGS sequence"/>
</dbReference>
<sequence length="86" mass="9916">MNKNLVLLVVISCCLATVLAKEYLEHDYDIQIHPTHGHSHHGYGDHGFATSVRYDRRYHHKIPEVIHSNDVIYQYVSDGGYHDEEG</sequence>
<accession>A0A087UE88</accession>
<name>A0A087UE88_STEMI</name>
<dbReference type="EMBL" id="KK119419">
    <property type="protein sequence ID" value="KFM75677.1"/>
    <property type="molecule type" value="Genomic_DNA"/>
</dbReference>
<evidence type="ECO:0000313" key="3">
    <source>
        <dbReference type="Proteomes" id="UP000054359"/>
    </source>
</evidence>
<organism evidence="2 3">
    <name type="scientific">Stegodyphus mimosarum</name>
    <name type="common">African social velvet spider</name>
    <dbReference type="NCBI Taxonomy" id="407821"/>
    <lineage>
        <taxon>Eukaryota</taxon>
        <taxon>Metazoa</taxon>
        <taxon>Ecdysozoa</taxon>
        <taxon>Arthropoda</taxon>
        <taxon>Chelicerata</taxon>
        <taxon>Arachnida</taxon>
        <taxon>Araneae</taxon>
        <taxon>Araneomorphae</taxon>
        <taxon>Entelegynae</taxon>
        <taxon>Eresoidea</taxon>
        <taxon>Eresidae</taxon>
        <taxon>Stegodyphus</taxon>
    </lineage>
</organism>
<keyword evidence="1" id="KW-0732">Signal</keyword>
<reference evidence="2 3" key="1">
    <citation type="submission" date="2013-11" db="EMBL/GenBank/DDBJ databases">
        <title>Genome sequencing of Stegodyphus mimosarum.</title>
        <authorList>
            <person name="Bechsgaard J."/>
        </authorList>
    </citation>
    <scope>NUCLEOTIDE SEQUENCE [LARGE SCALE GENOMIC DNA]</scope>
</reference>
<evidence type="ECO:0000256" key="1">
    <source>
        <dbReference type="SAM" id="SignalP"/>
    </source>
</evidence>
<dbReference type="OrthoDB" id="6428720at2759"/>
<proteinExistence type="predicted"/>
<keyword evidence="3" id="KW-1185">Reference proteome</keyword>
<evidence type="ECO:0000313" key="2">
    <source>
        <dbReference type="EMBL" id="KFM75677.1"/>
    </source>
</evidence>
<gene>
    <name evidence="2" type="ORF">X975_19323</name>
</gene>
<feature type="non-terminal residue" evidence="2">
    <location>
        <position position="86"/>
    </location>
</feature>
<dbReference type="AlphaFoldDB" id="A0A087UE88"/>
<feature type="signal peptide" evidence="1">
    <location>
        <begin position="1"/>
        <end position="20"/>
    </location>
</feature>
<protein>
    <submittedName>
        <fullName evidence="2">Uncharacterized protein</fullName>
    </submittedName>
</protein>